<keyword evidence="6" id="KW-0449">Lipoprotein</keyword>
<evidence type="ECO:0000256" key="6">
    <source>
        <dbReference type="ARBA" id="ARBA00023288"/>
    </source>
</evidence>
<dbReference type="RefSeq" id="WP_350350127.1">
    <property type="nucleotide sequence ID" value="NZ_CP158357.1"/>
</dbReference>
<dbReference type="PANTHER" id="PTHR30429:SF3">
    <property type="entry name" value="LIPOPROTEIN"/>
    <property type="match status" value="1"/>
</dbReference>
<evidence type="ECO:0000256" key="3">
    <source>
        <dbReference type="ARBA" id="ARBA00022729"/>
    </source>
</evidence>
<keyword evidence="5" id="KW-0564">Palmitate</keyword>
<dbReference type="SUPFAM" id="SSF53850">
    <property type="entry name" value="Periplasmic binding protein-like II"/>
    <property type="match status" value="1"/>
</dbReference>
<evidence type="ECO:0000256" key="1">
    <source>
        <dbReference type="ARBA" id="ARBA00004635"/>
    </source>
</evidence>
<dbReference type="InterPro" id="IPR004872">
    <property type="entry name" value="Lipoprotein_NlpA"/>
</dbReference>
<reference evidence="8" key="1">
    <citation type="submission" date="2024-06" db="EMBL/GenBank/DDBJ databases">
        <title>Draft genome sequence of Microbacterium sp. strain A8/3-1, isolated from Oxytropis tragacanthoides Fisch. ex DC. Root nodules in the Altai region of Russia.</title>
        <authorList>
            <person name="Sazanova A."/>
            <person name="Guro P."/>
            <person name="Kuznetsova I."/>
            <person name="Belimov A."/>
            <person name="Safronova V."/>
        </authorList>
    </citation>
    <scope>NUCLEOTIDE SEQUENCE</scope>
    <source>
        <strain evidence="8">A8/3-1</strain>
    </source>
</reference>
<organism evidence="8">
    <name type="scientific">Microbacterium sp. A8/3-1</name>
    <dbReference type="NCBI Taxonomy" id="3160749"/>
    <lineage>
        <taxon>Bacteria</taxon>
        <taxon>Bacillati</taxon>
        <taxon>Actinomycetota</taxon>
        <taxon>Actinomycetes</taxon>
        <taxon>Micrococcales</taxon>
        <taxon>Microbacteriaceae</taxon>
        <taxon>Microbacterium</taxon>
    </lineage>
</organism>
<sequence length="319" mass="34175">MSEQNQTQNEIDAHLAKQKSRTRLWLIGGAVAVAAIAAAIVIPIVVQNSAPQAEGDGAEELIPLTIADTAQSDFQDAIIEVGKENGLDLTFVNFDDPYLPNTALVEGEVDGNSFQHVAWLSQFNKENDADITPVFSTVISAWGLFSDDLDSADSIPDGAKVAVPDDPANFSRALFILQTAGVIEVDENAGVFPTEEDITANPRGIELVRIAHESVQTSYSDPTIAAVVIATDDFDPALEITSDDALVLEDSSATTSSPYVIVVATTADRADDPAWALLEKTYRDKRVVAALEEEKRGEATIVELPVDDLRKALAELVAQ</sequence>
<protein>
    <submittedName>
        <fullName evidence="8">MetQ/NlpA family ABC transporter substrate-binding protein</fullName>
    </submittedName>
</protein>
<proteinExistence type="inferred from homology"/>
<evidence type="ECO:0000256" key="7">
    <source>
        <dbReference type="SAM" id="Phobius"/>
    </source>
</evidence>
<dbReference type="PANTHER" id="PTHR30429">
    <property type="entry name" value="D-METHIONINE-BINDING LIPOPROTEIN METQ"/>
    <property type="match status" value="1"/>
</dbReference>
<name>A0AAU7VR28_9MICO</name>
<feature type="transmembrane region" description="Helical" evidence="7">
    <location>
        <begin position="24"/>
        <end position="46"/>
    </location>
</feature>
<keyword evidence="3" id="KW-0732">Signal</keyword>
<keyword evidence="7" id="KW-0812">Transmembrane</keyword>
<evidence type="ECO:0000256" key="2">
    <source>
        <dbReference type="ARBA" id="ARBA00008973"/>
    </source>
</evidence>
<gene>
    <name evidence="8" type="ORF">ABS642_11185</name>
</gene>
<dbReference type="Gene3D" id="3.40.190.10">
    <property type="entry name" value="Periplasmic binding protein-like II"/>
    <property type="match status" value="2"/>
</dbReference>
<dbReference type="GO" id="GO:0016020">
    <property type="term" value="C:membrane"/>
    <property type="evidence" value="ECO:0007669"/>
    <property type="project" value="UniProtKB-SubCell"/>
</dbReference>
<evidence type="ECO:0000313" key="8">
    <source>
        <dbReference type="EMBL" id="XBX76481.1"/>
    </source>
</evidence>
<keyword evidence="7" id="KW-1133">Transmembrane helix</keyword>
<dbReference type="AlphaFoldDB" id="A0AAU7VR28"/>
<comment type="subcellular location">
    <subcellularLocation>
        <location evidence="1">Membrane</location>
        <topology evidence="1">Lipid-anchor</topology>
    </subcellularLocation>
</comment>
<comment type="similarity">
    <text evidence="2">Belongs to the NlpA lipoprotein family.</text>
</comment>
<evidence type="ECO:0000256" key="5">
    <source>
        <dbReference type="ARBA" id="ARBA00023139"/>
    </source>
</evidence>
<dbReference type="Pfam" id="PF03180">
    <property type="entry name" value="Lipoprotein_9"/>
    <property type="match status" value="1"/>
</dbReference>
<evidence type="ECO:0000256" key="4">
    <source>
        <dbReference type="ARBA" id="ARBA00023136"/>
    </source>
</evidence>
<dbReference type="EMBL" id="CP158357">
    <property type="protein sequence ID" value="XBX76481.1"/>
    <property type="molecule type" value="Genomic_DNA"/>
</dbReference>
<accession>A0AAU7VR28</accession>
<keyword evidence="4 7" id="KW-0472">Membrane</keyword>